<reference evidence="2 3" key="1">
    <citation type="journal article" date="2015" name="Genome Biol. Evol.">
        <title>Phylogenomic analyses indicate that early fungi evolved digesting cell walls of algal ancestors of land plants.</title>
        <authorList>
            <person name="Chang Y."/>
            <person name="Wang S."/>
            <person name="Sekimoto S."/>
            <person name="Aerts A.L."/>
            <person name="Choi C."/>
            <person name="Clum A."/>
            <person name="LaButti K.M."/>
            <person name="Lindquist E.A."/>
            <person name="Yee Ngan C."/>
            <person name="Ohm R.A."/>
            <person name="Salamov A.A."/>
            <person name="Grigoriev I.V."/>
            <person name="Spatafora J.W."/>
            <person name="Berbee M.L."/>
        </authorList>
    </citation>
    <scope>NUCLEOTIDE SEQUENCE [LARGE SCALE GENOMIC DNA]</scope>
    <source>
        <strain evidence="2 3">JEL478</strain>
    </source>
</reference>
<sequence length="121" mass="13664">MEGNIQQLIKRYCLPGDEDEGTQDEGDQGAAKGGDDDKSDSEDDEDKSKYNNLPPPQPGKPPVGAQMRPTQVSTPSHFYAHCMVSYYCLYLTRTEPKASLPYTNMRGKLVWSWIYKWEGGR</sequence>
<feature type="compositionally biased region" description="Acidic residues" evidence="1">
    <location>
        <begin position="16"/>
        <end position="27"/>
    </location>
</feature>
<feature type="region of interest" description="Disordered" evidence="1">
    <location>
        <begin position="1"/>
        <end position="71"/>
    </location>
</feature>
<evidence type="ECO:0000313" key="3">
    <source>
        <dbReference type="Proteomes" id="UP000070544"/>
    </source>
</evidence>
<evidence type="ECO:0000256" key="1">
    <source>
        <dbReference type="SAM" id="MobiDB-lite"/>
    </source>
</evidence>
<dbReference type="Proteomes" id="UP000070544">
    <property type="component" value="Unassembled WGS sequence"/>
</dbReference>
<keyword evidence="3" id="KW-1185">Reference proteome</keyword>
<accession>A0A139AB00</accession>
<dbReference type="EMBL" id="KQ965772">
    <property type="protein sequence ID" value="KXS14002.1"/>
    <property type="molecule type" value="Genomic_DNA"/>
</dbReference>
<name>A0A139AB00_GONPJ</name>
<dbReference type="AlphaFoldDB" id="A0A139AB00"/>
<gene>
    <name evidence="2" type="ORF">M427DRAFT_33432</name>
</gene>
<protein>
    <submittedName>
        <fullName evidence="2">Uncharacterized protein</fullName>
    </submittedName>
</protein>
<evidence type="ECO:0000313" key="2">
    <source>
        <dbReference type="EMBL" id="KXS14002.1"/>
    </source>
</evidence>
<organism evidence="2 3">
    <name type="scientific">Gonapodya prolifera (strain JEL478)</name>
    <name type="common">Monoblepharis prolifera</name>
    <dbReference type="NCBI Taxonomy" id="1344416"/>
    <lineage>
        <taxon>Eukaryota</taxon>
        <taxon>Fungi</taxon>
        <taxon>Fungi incertae sedis</taxon>
        <taxon>Chytridiomycota</taxon>
        <taxon>Chytridiomycota incertae sedis</taxon>
        <taxon>Monoblepharidomycetes</taxon>
        <taxon>Monoblepharidales</taxon>
        <taxon>Gonapodyaceae</taxon>
        <taxon>Gonapodya</taxon>
    </lineage>
</organism>
<proteinExistence type="predicted"/>